<evidence type="ECO:0000313" key="1">
    <source>
        <dbReference type="EMBL" id="SMX25713.1"/>
    </source>
</evidence>
<organism evidence="1 2">
    <name type="scientific">Boseongicola aestuarii</name>
    <dbReference type="NCBI Taxonomy" id="1470561"/>
    <lineage>
        <taxon>Bacteria</taxon>
        <taxon>Pseudomonadati</taxon>
        <taxon>Pseudomonadota</taxon>
        <taxon>Alphaproteobacteria</taxon>
        <taxon>Rhodobacterales</taxon>
        <taxon>Paracoccaceae</taxon>
        <taxon>Boseongicola</taxon>
    </lineage>
</organism>
<accession>A0A238J5S8</accession>
<proteinExistence type="predicted"/>
<protein>
    <submittedName>
        <fullName evidence="1">C-factor</fullName>
    </submittedName>
</protein>
<dbReference type="PRINTS" id="PR00081">
    <property type="entry name" value="GDHRDH"/>
</dbReference>
<sequence>MATYLVTGANKGIGLQVCSQLVARGDEVIAVCRSSSAELRDLELRIIEDIDVSEAKAVARLKSVLGDKKIEVLLNNAGILHGDSFGSLDYEDMVLQFRVNSLGPLRVTEALVDNIVDGGKVGVVSSRVGSIGDNGSGGYYGYRASKSAVNQIGMNLTHELRPRGIAVALLHPGMVATTMTGGQGINPAEAARGLIDRIDELTLETSGHFWHAEGYELPW</sequence>
<gene>
    <name evidence="1" type="primary">csgA_2</name>
    <name evidence="1" type="ORF">BOA8489_03857</name>
</gene>
<dbReference type="Pfam" id="PF00106">
    <property type="entry name" value="adh_short"/>
    <property type="match status" value="1"/>
</dbReference>
<dbReference type="OrthoDB" id="9785826at2"/>
<keyword evidence="2" id="KW-1185">Reference proteome</keyword>
<dbReference type="Proteomes" id="UP000201838">
    <property type="component" value="Unassembled WGS sequence"/>
</dbReference>
<dbReference type="InterPro" id="IPR036291">
    <property type="entry name" value="NAD(P)-bd_dom_sf"/>
</dbReference>
<dbReference type="InterPro" id="IPR002347">
    <property type="entry name" value="SDR_fam"/>
</dbReference>
<dbReference type="InterPro" id="IPR052184">
    <property type="entry name" value="SDR_enzymes"/>
</dbReference>
<dbReference type="GO" id="GO:0016616">
    <property type="term" value="F:oxidoreductase activity, acting on the CH-OH group of donors, NAD or NADP as acceptor"/>
    <property type="evidence" value="ECO:0007669"/>
    <property type="project" value="TreeGrafter"/>
</dbReference>
<name>A0A238J5S8_9RHOB</name>
<dbReference type="PANTHER" id="PTHR45458:SF1">
    <property type="entry name" value="SHORT CHAIN DEHYDROGENASE"/>
    <property type="match status" value="1"/>
</dbReference>
<dbReference type="Gene3D" id="3.40.50.720">
    <property type="entry name" value="NAD(P)-binding Rossmann-like Domain"/>
    <property type="match status" value="1"/>
</dbReference>
<dbReference type="PANTHER" id="PTHR45458">
    <property type="entry name" value="SHORT-CHAIN DEHYDROGENASE/REDUCTASE SDR"/>
    <property type="match status" value="1"/>
</dbReference>
<evidence type="ECO:0000313" key="2">
    <source>
        <dbReference type="Proteomes" id="UP000201838"/>
    </source>
</evidence>
<dbReference type="AlphaFoldDB" id="A0A238J5S8"/>
<dbReference type="CDD" id="cd05325">
    <property type="entry name" value="carb_red_sniffer_like_SDR_c"/>
    <property type="match status" value="1"/>
</dbReference>
<dbReference type="SUPFAM" id="SSF51735">
    <property type="entry name" value="NAD(P)-binding Rossmann-fold domains"/>
    <property type="match status" value="1"/>
</dbReference>
<reference evidence="1 2" key="1">
    <citation type="submission" date="2017-05" db="EMBL/GenBank/DDBJ databases">
        <authorList>
            <person name="Song R."/>
            <person name="Chenine A.L."/>
            <person name="Ruprecht R.M."/>
        </authorList>
    </citation>
    <scope>NUCLEOTIDE SEQUENCE [LARGE SCALE GENOMIC DNA]</scope>
    <source>
        <strain evidence="1 2">CECT 8489</strain>
    </source>
</reference>
<dbReference type="EMBL" id="FXXQ01000025">
    <property type="protein sequence ID" value="SMX25713.1"/>
    <property type="molecule type" value="Genomic_DNA"/>
</dbReference>
<dbReference type="RefSeq" id="WP_093975895.1">
    <property type="nucleotide sequence ID" value="NZ_FXXQ01000025.1"/>
</dbReference>